<evidence type="ECO:0000259" key="4">
    <source>
        <dbReference type="Pfam" id="PF13458"/>
    </source>
</evidence>
<keyword evidence="2" id="KW-0732">Signal</keyword>
<dbReference type="SUPFAM" id="SSF53822">
    <property type="entry name" value="Periplasmic binding protein-like I"/>
    <property type="match status" value="1"/>
</dbReference>
<evidence type="ECO:0000313" key="5">
    <source>
        <dbReference type="EMBL" id="GGG23289.1"/>
    </source>
</evidence>
<dbReference type="InterPro" id="IPR028081">
    <property type="entry name" value="Leu-bd"/>
</dbReference>
<dbReference type="Gene3D" id="3.40.50.2300">
    <property type="match status" value="2"/>
</dbReference>
<evidence type="ECO:0000313" key="6">
    <source>
        <dbReference type="Proteomes" id="UP000597507"/>
    </source>
</evidence>
<proteinExistence type="inferred from homology"/>
<evidence type="ECO:0000256" key="3">
    <source>
        <dbReference type="ARBA" id="ARBA00022970"/>
    </source>
</evidence>
<dbReference type="Proteomes" id="UP000597507">
    <property type="component" value="Unassembled WGS sequence"/>
</dbReference>
<evidence type="ECO:0000256" key="2">
    <source>
        <dbReference type="ARBA" id="ARBA00022729"/>
    </source>
</evidence>
<organism evidence="5 6">
    <name type="scientific">Caldovatus sediminis</name>
    <dbReference type="NCBI Taxonomy" id="2041189"/>
    <lineage>
        <taxon>Bacteria</taxon>
        <taxon>Pseudomonadati</taxon>
        <taxon>Pseudomonadota</taxon>
        <taxon>Alphaproteobacteria</taxon>
        <taxon>Acetobacterales</taxon>
        <taxon>Roseomonadaceae</taxon>
        <taxon>Caldovatus</taxon>
    </lineage>
</organism>
<sequence>MTTPRLDRRQLLATAAAFGLAAPRVARAQAQAVRIGFVAVLTGPQAALGTQLRDGFQQGLRHLDGKLGGRPAEVVVIDDELKPDVAVTKIRAAIERDKVDFVVGVVFSNILQAVFRPVTESNTFLISTNAGPSPFAGRGCHPLFFATSYNNDQVHATMGQVARDEGYKRVFILVPNYQAGRDAVAGFKSRFQGEVVDEVYVPLTQLDFSAELARIAAVRPDALFTFMPGGLGVNLVRQYRQAGLANIPFLSTFTVDEATLPAQGEAALGFLHAAVWAPNLDNEQNRRFVRDFEAQYGYVPATYAAQSYDGAMLLDSAIRKVDGNLADKAALRRALEAADFRSVRGNFRFGPNHYPVQDFWLCRVARRPDGKFQTEAVRKVLENNADPHVGECRMRPA</sequence>
<dbReference type="EMBL" id="BMKS01000002">
    <property type="protein sequence ID" value="GGG23289.1"/>
    <property type="molecule type" value="Genomic_DNA"/>
</dbReference>
<dbReference type="InterPro" id="IPR006311">
    <property type="entry name" value="TAT_signal"/>
</dbReference>
<accession>A0A8J2Z8V6</accession>
<dbReference type="RefSeq" id="WP_188898827.1">
    <property type="nucleotide sequence ID" value="NZ_BMKS01000002.1"/>
</dbReference>
<feature type="domain" description="Leucine-binding protein" evidence="4">
    <location>
        <begin position="33"/>
        <end position="365"/>
    </location>
</feature>
<dbReference type="Pfam" id="PF13458">
    <property type="entry name" value="Peripla_BP_6"/>
    <property type="match status" value="1"/>
</dbReference>
<keyword evidence="3" id="KW-0029">Amino-acid transport</keyword>
<comment type="caution">
    <text evidence="5">The sequence shown here is derived from an EMBL/GenBank/DDBJ whole genome shotgun (WGS) entry which is preliminary data.</text>
</comment>
<dbReference type="InterPro" id="IPR051010">
    <property type="entry name" value="BCAA_transport"/>
</dbReference>
<dbReference type="InterPro" id="IPR028082">
    <property type="entry name" value="Peripla_BP_I"/>
</dbReference>
<dbReference type="CDD" id="cd06359">
    <property type="entry name" value="PBP1_Nba-like"/>
    <property type="match status" value="1"/>
</dbReference>
<comment type="similarity">
    <text evidence="1">Belongs to the leucine-binding protein family.</text>
</comment>
<dbReference type="GO" id="GO:0006865">
    <property type="term" value="P:amino acid transport"/>
    <property type="evidence" value="ECO:0007669"/>
    <property type="project" value="UniProtKB-KW"/>
</dbReference>
<keyword evidence="6" id="KW-1185">Reference proteome</keyword>
<reference evidence="5 6" key="1">
    <citation type="journal article" date="2014" name="Int. J. Syst. Evol. Microbiol.">
        <title>Complete genome sequence of Corynebacterium casei LMG S-19264T (=DSM 44701T), isolated from a smear-ripened cheese.</title>
        <authorList>
            <consortium name="US DOE Joint Genome Institute (JGI-PGF)"/>
            <person name="Walter F."/>
            <person name="Albersmeier A."/>
            <person name="Kalinowski J."/>
            <person name="Ruckert C."/>
        </authorList>
    </citation>
    <scope>NUCLEOTIDE SEQUENCE [LARGE SCALE GENOMIC DNA]</scope>
    <source>
        <strain evidence="5 6">CGMCC 1.16330</strain>
    </source>
</reference>
<dbReference type="PROSITE" id="PS51318">
    <property type="entry name" value="TAT"/>
    <property type="match status" value="1"/>
</dbReference>
<dbReference type="PANTHER" id="PTHR30483">
    <property type="entry name" value="LEUCINE-SPECIFIC-BINDING PROTEIN"/>
    <property type="match status" value="1"/>
</dbReference>
<name>A0A8J2Z8V6_9PROT</name>
<gene>
    <name evidence="5" type="ORF">GCM10010964_09310</name>
</gene>
<evidence type="ECO:0000256" key="1">
    <source>
        <dbReference type="ARBA" id="ARBA00010062"/>
    </source>
</evidence>
<protein>
    <submittedName>
        <fullName evidence="5">ABC transporter substrate-binding protein</fullName>
    </submittedName>
</protein>
<keyword evidence="3" id="KW-0813">Transport</keyword>
<dbReference type="PANTHER" id="PTHR30483:SF6">
    <property type="entry name" value="PERIPLASMIC BINDING PROTEIN OF ABC TRANSPORTER FOR NATURAL AMINO ACIDS"/>
    <property type="match status" value="1"/>
</dbReference>
<dbReference type="AlphaFoldDB" id="A0A8J2Z8V6"/>